<dbReference type="InterPro" id="IPR011079">
    <property type="entry name" value="Ala_racemase_C"/>
</dbReference>
<evidence type="ECO:0000256" key="5">
    <source>
        <dbReference type="HAMAP-Rule" id="MF_01201"/>
    </source>
</evidence>
<dbReference type="GO" id="GO:0030632">
    <property type="term" value="P:D-alanine biosynthetic process"/>
    <property type="evidence" value="ECO:0007669"/>
    <property type="project" value="UniProtKB-UniRule"/>
</dbReference>
<dbReference type="PRINTS" id="PR00992">
    <property type="entry name" value="ALARACEMASE"/>
</dbReference>
<feature type="domain" description="Alanine racemase C-terminal" evidence="8">
    <location>
        <begin position="238"/>
        <end position="362"/>
    </location>
</feature>
<dbReference type="FunFam" id="3.20.20.10:FF:000002">
    <property type="entry name" value="Alanine racemase"/>
    <property type="match status" value="1"/>
</dbReference>
<dbReference type="InterPro" id="IPR001608">
    <property type="entry name" value="Ala_racemase_N"/>
</dbReference>
<feature type="binding site" evidence="5 7">
    <location>
        <position position="307"/>
    </location>
    <ligand>
        <name>substrate</name>
    </ligand>
</feature>
<dbReference type="CDD" id="cd06827">
    <property type="entry name" value="PLPDE_III_AR_proteobact"/>
    <property type="match status" value="1"/>
</dbReference>
<dbReference type="GO" id="GO:0030170">
    <property type="term" value="F:pyridoxal phosphate binding"/>
    <property type="evidence" value="ECO:0007669"/>
    <property type="project" value="UniProtKB-UniRule"/>
</dbReference>
<comment type="pathway">
    <text evidence="5">Amino-acid biosynthesis; D-alanine biosynthesis; D-alanine from L-alanine: step 1/1.</text>
</comment>
<dbReference type="SMART" id="SM01005">
    <property type="entry name" value="Ala_racemase_C"/>
    <property type="match status" value="1"/>
</dbReference>
<dbReference type="EC" id="5.1.1.1" evidence="5"/>
<gene>
    <name evidence="9" type="primary">alr</name>
    <name evidence="9" type="ORF">GPY61_11240</name>
</gene>
<dbReference type="Gene3D" id="2.40.37.10">
    <property type="entry name" value="Lyase, Ornithine Decarboxylase, Chain A, domain 1"/>
    <property type="match status" value="1"/>
</dbReference>
<evidence type="ECO:0000313" key="9">
    <source>
        <dbReference type="EMBL" id="MVW60507.1"/>
    </source>
</evidence>
<dbReference type="AlphaFoldDB" id="A0A7X3G0Q5"/>
<dbReference type="SUPFAM" id="SSF50621">
    <property type="entry name" value="Alanine racemase C-terminal domain-like"/>
    <property type="match status" value="1"/>
</dbReference>
<evidence type="ECO:0000313" key="10">
    <source>
        <dbReference type="Proteomes" id="UP000443353"/>
    </source>
</evidence>
<evidence type="ECO:0000256" key="7">
    <source>
        <dbReference type="PIRSR" id="PIRSR600821-52"/>
    </source>
</evidence>
<dbReference type="EMBL" id="WSES01000003">
    <property type="protein sequence ID" value="MVW60507.1"/>
    <property type="molecule type" value="Genomic_DNA"/>
</dbReference>
<dbReference type="RefSeq" id="WP_056127938.1">
    <property type="nucleotide sequence ID" value="NZ_WSES01000003.1"/>
</dbReference>
<dbReference type="NCBIfam" id="TIGR00492">
    <property type="entry name" value="alr"/>
    <property type="match status" value="1"/>
</dbReference>
<evidence type="ECO:0000256" key="2">
    <source>
        <dbReference type="ARBA" id="ARBA00001933"/>
    </source>
</evidence>
<dbReference type="HAMAP" id="MF_01201">
    <property type="entry name" value="Ala_racemase"/>
    <property type="match status" value="1"/>
</dbReference>
<name>A0A7X3G0Q5_9BURK</name>
<evidence type="ECO:0000256" key="4">
    <source>
        <dbReference type="ARBA" id="ARBA00023235"/>
    </source>
</evidence>
<dbReference type="PANTHER" id="PTHR30511:SF0">
    <property type="entry name" value="ALANINE RACEMASE, CATABOLIC-RELATED"/>
    <property type="match status" value="1"/>
</dbReference>
<comment type="catalytic activity">
    <reaction evidence="1 5">
        <text>L-alanine = D-alanine</text>
        <dbReference type="Rhea" id="RHEA:20249"/>
        <dbReference type="ChEBI" id="CHEBI:57416"/>
        <dbReference type="ChEBI" id="CHEBI:57972"/>
        <dbReference type="EC" id="5.1.1.1"/>
    </reaction>
</comment>
<proteinExistence type="inferred from homology"/>
<dbReference type="PANTHER" id="PTHR30511">
    <property type="entry name" value="ALANINE RACEMASE"/>
    <property type="match status" value="1"/>
</dbReference>
<dbReference type="GO" id="GO:0008784">
    <property type="term" value="F:alanine racemase activity"/>
    <property type="evidence" value="ECO:0007669"/>
    <property type="project" value="UniProtKB-UniRule"/>
</dbReference>
<comment type="function">
    <text evidence="5">Catalyzes the interconversion of L-alanine and D-alanine. May also act on other amino acids.</text>
</comment>
<dbReference type="SUPFAM" id="SSF51419">
    <property type="entry name" value="PLP-binding barrel"/>
    <property type="match status" value="1"/>
</dbReference>
<reference evidence="9 10" key="1">
    <citation type="submission" date="2019-12" db="EMBL/GenBank/DDBJ databases">
        <authorList>
            <person name="Li C."/>
            <person name="Zhao J."/>
        </authorList>
    </citation>
    <scope>NUCLEOTIDE SEQUENCE [LARGE SCALE GENOMIC DNA]</scope>
    <source>
        <strain evidence="9 10">NEAU-DD11</strain>
    </source>
</reference>
<dbReference type="InterPro" id="IPR009006">
    <property type="entry name" value="Ala_racemase/Decarboxylase_C"/>
</dbReference>
<dbReference type="UniPathway" id="UPA00042">
    <property type="reaction ID" value="UER00497"/>
</dbReference>
<dbReference type="Proteomes" id="UP000443353">
    <property type="component" value="Unassembled WGS sequence"/>
</dbReference>
<feature type="active site" description="Proton acceptor; specific for D-alanine" evidence="5">
    <location>
        <position position="35"/>
    </location>
</feature>
<feature type="modified residue" description="N6-(pyridoxal phosphate)lysine" evidence="5 6">
    <location>
        <position position="35"/>
    </location>
</feature>
<dbReference type="Pfam" id="PF00842">
    <property type="entry name" value="Ala_racemase_C"/>
    <property type="match status" value="1"/>
</dbReference>
<keyword evidence="4 5" id="KW-0413">Isomerase</keyword>
<evidence type="ECO:0000259" key="8">
    <source>
        <dbReference type="SMART" id="SM01005"/>
    </source>
</evidence>
<feature type="active site" description="Proton acceptor; specific for L-alanine" evidence="5">
    <location>
        <position position="259"/>
    </location>
</feature>
<organism evidence="9 10">
    <name type="scientific">Massilia cellulosiltytica</name>
    <dbReference type="NCBI Taxonomy" id="2683234"/>
    <lineage>
        <taxon>Bacteria</taxon>
        <taxon>Pseudomonadati</taxon>
        <taxon>Pseudomonadota</taxon>
        <taxon>Betaproteobacteria</taxon>
        <taxon>Burkholderiales</taxon>
        <taxon>Oxalobacteraceae</taxon>
        <taxon>Telluria group</taxon>
        <taxon>Massilia</taxon>
    </lineage>
</organism>
<keyword evidence="10" id="KW-1185">Reference proteome</keyword>
<dbReference type="InterPro" id="IPR020622">
    <property type="entry name" value="Ala_racemase_pyridoxalP-BS"/>
</dbReference>
<dbReference type="GO" id="GO:0005829">
    <property type="term" value="C:cytosol"/>
    <property type="evidence" value="ECO:0007669"/>
    <property type="project" value="TreeGrafter"/>
</dbReference>
<dbReference type="PROSITE" id="PS00395">
    <property type="entry name" value="ALANINE_RACEMASE"/>
    <property type="match status" value="1"/>
</dbReference>
<comment type="caution">
    <text evidence="9">The sequence shown here is derived from an EMBL/GenBank/DDBJ whole genome shotgun (WGS) entry which is preliminary data.</text>
</comment>
<comment type="cofactor">
    <cofactor evidence="2 5 6">
        <name>pyridoxal 5'-phosphate</name>
        <dbReference type="ChEBI" id="CHEBI:597326"/>
    </cofactor>
</comment>
<sequence>MPRPLHATIHLDSMQHNLARARACAPQANVWAVVKANAYGHGLERGMRGFAQADGLALIETENALRLRELGWVKPILLLEGIFDTSDIPLLAEHNVNSTVHCIEQVKMLEYTQLYRPIDVHLKMNTGMNRLGFRPDEFAAAYQRLRAIPGIRNITLMTHFANADELEHPRLSIGEQVRRFRLGADGLPGERSLSNSGGVLHTAELVQELQSDWVRPGIMLYGGTPGGRSAKDYGLLPTMTLKSEIIGIQHIEPGDSVGYGSRFQADRTMTVGVVACGYADGYPRHAEHGTPVLVDGIRTTLVGRVSMDMMAVDLSPIANARVGSKVTLWGDGLPIDEVAQAAGTIGYELMCAVAPRVRVAEAPLGCDPVL</sequence>
<dbReference type="Pfam" id="PF01168">
    <property type="entry name" value="Ala_racemase_N"/>
    <property type="match status" value="1"/>
</dbReference>
<dbReference type="InterPro" id="IPR000821">
    <property type="entry name" value="Ala_racemase"/>
</dbReference>
<evidence type="ECO:0000256" key="6">
    <source>
        <dbReference type="PIRSR" id="PIRSR600821-50"/>
    </source>
</evidence>
<accession>A0A7X3G0Q5</accession>
<evidence type="ECO:0000256" key="3">
    <source>
        <dbReference type="ARBA" id="ARBA00022898"/>
    </source>
</evidence>
<evidence type="ECO:0000256" key="1">
    <source>
        <dbReference type="ARBA" id="ARBA00000316"/>
    </source>
</evidence>
<dbReference type="Gene3D" id="3.20.20.10">
    <property type="entry name" value="Alanine racemase"/>
    <property type="match status" value="1"/>
</dbReference>
<feature type="binding site" evidence="5 7">
    <location>
        <position position="130"/>
    </location>
    <ligand>
        <name>substrate</name>
    </ligand>
</feature>
<protein>
    <recommendedName>
        <fullName evidence="5">Alanine racemase</fullName>
        <ecNumber evidence="5">5.1.1.1</ecNumber>
    </recommendedName>
</protein>
<keyword evidence="3 5" id="KW-0663">Pyridoxal phosphate</keyword>
<comment type="similarity">
    <text evidence="5">Belongs to the alanine racemase family.</text>
</comment>
<dbReference type="InterPro" id="IPR029066">
    <property type="entry name" value="PLP-binding_barrel"/>
</dbReference>